<evidence type="ECO:0000259" key="1">
    <source>
        <dbReference type="Pfam" id="PF13391"/>
    </source>
</evidence>
<dbReference type="AlphaFoldDB" id="A0A4S4BWP4"/>
<keyword evidence="2" id="KW-0255">Endonuclease</keyword>
<gene>
    <name evidence="2" type="ORF">E6W99_14335</name>
</gene>
<dbReference type="GO" id="GO:0004519">
    <property type="term" value="F:endonuclease activity"/>
    <property type="evidence" value="ECO:0007669"/>
    <property type="project" value="UniProtKB-KW"/>
</dbReference>
<name>A0A4S4BWP4_9BACI</name>
<organism evidence="2 3">
    <name type="scientific">Metabacillus sediminilitoris</name>
    <dbReference type="NCBI Taxonomy" id="2567941"/>
    <lineage>
        <taxon>Bacteria</taxon>
        <taxon>Bacillati</taxon>
        <taxon>Bacillota</taxon>
        <taxon>Bacilli</taxon>
        <taxon>Bacillales</taxon>
        <taxon>Bacillaceae</taxon>
        <taxon>Metabacillus</taxon>
    </lineage>
</organism>
<dbReference type="Pfam" id="PF13391">
    <property type="entry name" value="HNH_2"/>
    <property type="match status" value="1"/>
</dbReference>
<dbReference type="EMBL" id="SSNT01000010">
    <property type="protein sequence ID" value="THF79030.1"/>
    <property type="molecule type" value="Genomic_DNA"/>
</dbReference>
<evidence type="ECO:0000313" key="3">
    <source>
        <dbReference type="Proteomes" id="UP000310334"/>
    </source>
</evidence>
<accession>A0A4S4BWP4</accession>
<keyword evidence="2" id="KW-0378">Hydrolase</keyword>
<dbReference type="InterPro" id="IPR003615">
    <property type="entry name" value="HNH_nuc"/>
</dbReference>
<evidence type="ECO:0000313" key="2">
    <source>
        <dbReference type="EMBL" id="THF79030.1"/>
    </source>
</evidence>
<dbReference type="OrthoDB" id="5678128at2"/>
<dbReference type="Proteomes" id="UP000310334">
    <property type="component" value="Unassembled WGS sequence"/>
</dbReference>
<proteinExistence type="predicted"/>
<sequence>MFKDLSIDEAIQLLVQQNSDFSLVIESLKRYLQKDNGEREIEGRSSADEYIELESIVTAAPEQIEVTETEKEQVIKSRIGQSTFKKSLLNIEKKCRLCGVSDERFLVASHIKPWSQSNHQERLDVNNGFLLCPNHDKLFDKGYISFYEDGAIVISDSLDEATMVFLNINETMIISMNERQQLYMKWHRVNVFKPPR</sequence>
<feature type="domain" description="HNH nuclease" evidence="1">
    <location>
        <begin position="95"/>
        <end position="146"/>
    </location>
</feature>
<reference evidence="2 3" key="1">
    <citation type="submission" date="2019-04" db="EMBL/GenBank/DDBJ databases">
        <title>Bacillus sediminilitoris sp. nov., isolated from a tidal flat sediment on the East China Sea.</title>
        <authorList>
            <person name="Wei Y."/>
            <person name="Mao H."/>
            <person name="Fang J."/>
        </authorList>
    </citation>
    <scope>NUCLEOTIDE SEQUENCE [LARGE SCALE GENOMIC DNA]</scope>
    <source>
        <strain evidence="2 3">DSL-17</strain>
    </source>
</reference>
<comment type="caution">
    <text evidence="2">The sequence shown here is derived from an EMBL/GenBank/DDBJ whole genome shotgun (WGS) entry which is preliminary data.</text>
</comment>
<protein>
    <submittedName>
        <fullName evidence="2">HNH endonuclease</fullName>
    </submittedName>
</protein>
<keyword evidence="3" id="KW-1185">Reference proteome</keyword>
<keyword evidence="2" id="KW-0540">Nuclease</keyword>